<dbReference type="RefSeq" id="WP_065214000.1">
    <property type="nucleotide sequence ID" value="NZ_CP007457.1"/>
</dbReference>
<dbReference type="EMBL" id="CP007457">
    <property type="protein sequence ID" value="AIZ15981.1"/>
    <property type="molecule type" value="Genomic_DNA"/>
</dbReference>
<accession>A0A0A7I7J5</accession>
<protein>
    <submittedName>
        <fullName evidence="2">Membrane protein</fullName>
    </submittedName>
</protein>
<dbReference type="STRING" id="1447715.AH67_02780"/>
<dbReference type="OrthoDB" id="3242755at2"/>
<dbReference type="KEGG" id="bpsp:AH67_02780"/>
<keyword evidence="3" id="KW-1185">Reference proteome</keyword>
<dbReference type="InterPro" id="IPR021517">
    <property type="entry name" value="DUF3180"/>
</dbReference>
<sequence length="210" mass="22637">MNAQRTRWWEYALAIILGLLAGIGIAVIESHMTVSLTGAPWPVPVIMVIIAFIVLYCAWQVHRYATTEPRKRVGMKRIDPQRAVYTLVFAKTLAIAGALLLGWYGGEIIMTLGHLDATYYRSIAIQCAFAAAASLFDMIIGIVSEGLCQLPPTEGPEHPKMKERRQQQGDRIAGAAGTAVRSAQSCLGSGCGTRTIASCTIAATSVPSCR</sequence>
<dbReference type="AlphaFoldDB" id="A0A0A7I7J5"/>
<organism evidence="2 3">
    <name type="scientific">Bifidobacterium pseudolongum PV8-2</name>
    <dbReference type="NCBI Taxonomy" id="1447715"/>
    <lineage>
        <taxon>Bacteria</taxon>
        <taxon>Bacillati</taxon>
        <taxon>Actinomycetota</taxon>
        <taxon>Actinomycetes</taxon>
        <taxon>Bifidobacteriales</taxon>
        <taxon>Bifidobacteriaceae</taxon>
        <taxon>Bifidobacterium</taxon>
    </lineage>
</organism>
<keyword evidence="1" id="KW-0812">Transmembrane</keyword>
<keyword evidence="1" id="KW-1133">Transmembrane helix</keyword>
<evidence type="ECO:0000313" key="2">
    <source>
        <dbReference type="EMBL" id="AIZ15981.1"/>
    </source>
</evidence>
<name>A0A0A7I7J5_9BIFI</name>
<gene>
    <name evidence="2" type="ORF">AH67_02780</name>
</gene>
<feature type="transmembrane region" description="Helical" evidence="1">
    <location>
        <begin position="12"/>
        <end position="29"/>
    </location>
</feature>
<dbReference type="Pfam" id="PF11377">
    <property type="entry name" value="DUF3180"/>
    <property type="match status" value="1"/>
</dbReference>
<proteinExistence type="predicted"/>
<feature type="transmembrane region" description="Helical" evidence="1">
    <location>
        <begin position="41"/>
        <end position="62"/>
    </location>
</feature>
<dbReference type="HOGENOM" id="CLU_123281_0_2_11"/>
<dbReference type="Proteomes" id="UP000030636">
    <property type="component" value="Chromosome"/>
</dbReference>
<reference evidence="2 3" key="1">
    <citation type="journal article" date="2015" name="Genome Announc.">
        <title>Bifidobacterium pseudolongum Strain PV8-2, Isolated from a Stool Sample of an Anemic Kenyan Infant.</title>
        <authorList>
            <person name="Vazquez-Gutierrez P."/>
            <person name="Lacroix C."/>
            <person name="Chassard C."/>
            <person name="Klumpp J."/>
            <person name="Stevens M.J."/>
            <person name="Jans C."/>
        </authorList>
    </citation>
    <scope>NUCLEOTIDE SEQUENCE [LARGE SCALE GENOMIC DNA]</scope>
    <source>
        <strain evidence="2 3">PV8-2</strain>
    </source>
</reference>
<evidence type="ECO:0000313" key="3">
    <source>
        <dbReference type="Proteomes" id="UP000030636"/>
    </source>
</evidence>
<evidence type="ECO:0000256" key="1">
    <source>
        <dbReference type="SAM" id="Phobius"/>
    </source>
</evidence>
<feature type="transmembrane region" description="Helical" evidence="1">
    <location>
        <begin position="83"/>
        <end position="103"/>
    </location>
</feature>
<keyword evidence="1" id="KW-0472">Membrane</keyword>